<geneLocation type="plasmid" evidence="2">
    <name>unnamed2</name>
</geneLocation>
<feature type="compositionally biased region" description="Basic and acidic residues" evidence="1">
    <location>
        <begin position="8"/>
        <end position="25"/>
    </location>
</feature>
<reference evidence="2 5" key="1">
    <citation type="submission" date="2017-01" db="EMBL/GenBank/DDBJ databases">
        <title>Complete genome sequence of Haloterrigena daqingensis type strain (JX313T).</title>
        <authorList>
            <person name="Shuang W."/>
        </authorList>
    </citation>
    <scope>NUCLEOTIDE SEQUENCE [LARGE SCALE GENOMIC DNA]</scope>
    <source>
        <strain evidence="5">JX313</strain>
        <strain evidence="2">JX313T</strain>
        <plasmid evidence="5">Plasmid unnamed2</plasmid>
        <plasmid evidence="2">unnamed2</plasmid>
    </source>
</reference>
<dbReference type="EMBL" id="CP019329">
    <property type="protein sequence ID" value="APX98654.1"/>
    <property type="molecule type" value="Genomic_DNA"/>
</dbReference>
<organism evidence="3 4">
    <name type="scientific">Natronorubrum daqingense</name>
    <dbReference type="NCBI Taxonomy" id="588898"/>
    <lineage>
        <taxon>Archaea</taxon>
        <taxon>Methanobacteriati</taxon>
        <taxon>Methanobacteriota</taxon>
        <taxon>Stenosarchaea group</taxon>
        <taxon>Halobacteria</taxon>
        <taxon>Halobacteriales</taxon>
        <taxon>Natrialbaceae</taxon>
        <taxon>Natronorubrum</taxon>
    </lineage>
</organism>
<reference evidence="3 4" key="2">
    <citation type="submission" date="2017-01" db="EMBL/GenBank/DDBJ databases">
        <authorList>
            <person name="Mah S.A."/>
            <person name="Swanson W.J."/>
            <person name="Moy G.W."/>
            <person name="Vacquier V.D."/>
        </authorList>
    </citation>
    <scope>NUCLEOTIDE SEQUENCE [LARGE SCALE GENOMIC DNA]</scope>
    <source>
        <strain evidence="3 4">CGMCC 1.8909</strain>
    </source>
</reference>
<gene>
    <name evidence="2" type="ORF">BB347_18360</name>
    <name evidence="3" type="ORF">SAMN05421809_3690</name>
</gene>
<dbReference type="AlphaFoldDB" id="A0A1N7G295"/>
<dbReference type="Proteomes" id="UP000185687">
    <property type="component" value="Unassembled WGS sequence"/>
</dbReference>
<dbReference type="Proteomes" id="UP000187321">
    <property type="component" value="Plasmid unnamed2"/>
</dbReference>
<keyword evidence="4" id="KW-1185">Reference proteome</keyword>
<evidence type="ECO:0000313" key="5">
    <source>
        <dbReference type="Proteomes" id="UP000187321"/>
    </source>
</evidence>
<dbReference type="KEGG" id="hda:BB347_18360"/>
<sequence>MSSDDTERENPLDRGDSSGFERRCDGCSNPTNRTAIPVRETSTDHIILCETCEVIVARTICDQSLQAETESETQ</sequence>
<protein>
    <submittedName>
        <fullName evidence="3">Uncharacterized protein</fullName>
    </submittedName>
</protein>
<evidence type="ECO:0000313" key="2">
    <source>
        <dbReference type="EMBL" id="APX98654.1"/>
    </source>
</evidence>
<keyword evidence="2" id="KW-0614">Plasmid</keyword>
<evidence type="ECO:0000256" key="1">
    <source>
        <dbReference type="SAM" id="MobiDB-lite"/>
    </source>
</evidence>
<proteinExistence type="predicted"/>
<evidence type="ECO:0000313" key="3">
    <source>
        <dbReference type="EMBL" id="SIS06723.1"/>
    </source>
</evidence>
<evidence type="ECO:0000313" key="4">
    <source>
        <dbReference type="Proteomes" id="UP000185687"/>
    </source>
</evidence>
<feature type="region of interest" description="Disordered" evidence="1">
    <location>
        <begin position="1"/>
        <end position="35"/>
    </location>
</feature>
<name>A0A1N7G295_9EURY</name>
<accession>A0A1N7G295</accession>
<dbReference type="EMBL" id="FTNP01000008">
    <property type="protein sequence ID" value="SIS06723.1"/>
    <property type="molecule type" value="Genomic_DNA"/>
</dbReference>